<protein>
    <recommendedName>
        <fullName evidence="3 9">4-diphosphocytidyl-2-C-methyl-D-erythritol kinase</fullName>
        <shortName evidence="9">CMK</shortName>
        <ecNumber evidence="2 9">2.7.1.148</ecNumber>
    </recommendedName>
    <alternativeName>
        <fullName evidence="8 9">4-(cytidine-5'-diphospho)-2-C-methyl-D-erythritol kinase</fullName>
    </alternativeName>
</protein>
<feature type="domain" description="GHMP kinase N-terminal" evidence="10">
    <location>
        <begin position="63"/>
        <end position="138"/>
    </location>
</feature>
<keyword evidence="9" id="KW-0414">Isoprene biosynthesis</keyword>
<evidence type="ECO:0000259" key="11">
    <source>
        <dbReference type="Pfam" id="PF08544"/>
    </source>
</evidence>
<dbReference type="InterPro" id="IPR020568">
    <property type="entry name" value="Ribosomal_Su5_D2-typ_SF"/>
</dbReference>
<dbReference type="RefSeq" id="WP_316070544.1">
    <property type="nucleotide sequence ID" value="NZ_JAVNWW010000002.1"/>
</dbReference>
<evidence type="ECO:0000313" key="12">
    <source>
        <dbReference type="EMBL" id="MDU0808735.1"/>
    </source>
</evidence>
<comment type="catalytic activity">
    <reaction evidence="9">
        <text>4-CDP-2-C-methyl-D-erythritol + ATP = 4-CDP-2-C-methyl-D-erythritol 2-phosphate + ADP + H(+)</text>
        <dbReference type="Rhea" id="RHEA:18437"/>
        <dbReference type="ChEBI" id="CHEBI:15378"/>
        <dbReference type="ChEBI" id="CHEBI:30616"/>
        <dbReference type="ChEBI" id="CHEBI:57823"/>
        <dbReference type="ChEBI" id="CHEBI:57919"/>
        <dbReference type="ChEBI" id="CHEBI:456216"/>
        <dbReference type="EC" id="2.7.1.148"/>
    </reaction>
</comment>
<name>A0ABU3TS89_9BACT</name>
<dbReference type="GO" id="GO:0050515">
    <property type="term" value="F:4-(cytidine 5'-diphospho)-2-C-methyl-D-erythritol kinase activity"/>
    <property type="evidence" value="ECO:0007669"/>
    <property type="project" value="UniProtKB-EC"/>
</dbReference>
<dbReference type="InterPro" id="IPR036554">
    <property type="entry name" value="GHMP_kinase_C_sf"/>
</dbReference>
<reference evidence="12 13" key="1">
    <citation type="submission" date="2023-09" db="EMBL/GenBank/DDBJ databases">
        <title>Aquirufa genomes.</title>
        <authorList>
            <person name="Pitt A."/>
        </authorList>
    </citation>
    <scope>NUCLEOTIDE SEQUENCE [LARGE SCALE GENOMIC DNA]</scope>
    <source>
        <strain evidence="12 13">LEOWEIH-7C</strain>
    </source>
</reference>
<dbReference type="PANTHER" id="PTHR43527">
    <property type="entry name" value="4-DIPHOSPHOCYTIDYL-2-C-METHYL-D-ERYTHRITOL KINASE, CHLOROPLASTIC"/>
    <property type="match status" value="1"/>
</dbReference>
<dbReference type="SUPFAM" id="SSF55060">
    <property type="entry name" value="GHMP Kinase, C-terminal domain"/>
    <property type="match status" value="1"/>
</dbReference>
<keyword evidence="4 9" id="KW-0808">Transferase</keyword>
<evidence type="ECO:0000256" key="2">
    <source>
        <dbReference type="ARBA" id="ARBA00012052"/>
    </source>
</evidence>
<dbReference type="NCBIfam" id="TIGR00154">
    <property type="entry name" value="ispE"/>
    <property type="match status" value="1"/>
</dbReference>
<comment type="function">
    <text evidence="9">Catalyzes the phosphorylation of the position 2 hydroxy group of 4-diphosphocytidyl-2C-methyl-D-erythritol.</text>
</comment>
<evidence type="ECO:0000256" key="8">
    <source>
        <dbReference type="ARBA" id="ARBA00032554"/>
    </source>
</evidence>
<keyword evidence="6 9" id="KW-0418">Kinase</keyword>
<evidence type="ECO:0000256" key="6">
    <source>
        <dbReference type="ARBA" id="ARBA00022777"/>
    </source>
</evidence>
<dbReference type="Gene3D" id="3.30.230.10">
    <property type="match status" value="1"/>
</dbReference>
<dbReference type="PANTHER" id="PTHR43527:SF2">
    <property type="entry name" value="4-DIPHOSPHOCYTIDYL-2-C-METHYL-D-ERYTHRITOL KINASE, CHLOROPLASTIC"/>
    <property type="match status" value="1"/>
</dbReference>
<dbReference type="PIRSF" id="PIRSF010376">
    <property type="entry name" value="IspE"/>
    <property type="match status" value="1"/>
</dbReference>
<dbReference type="Pfam" id="PF00288">
    <property type="entry name" value="GHMP_kinases_N"/>
    <property type="match status" value="1"/>
</dbReference>
<feature type="binding site" evidence="9">
    <location>
        <begin position="90"/>
        <end position="100"/>
    </location>
    <ligand>
        <name>ATP</name>
        <dbReference type="ChEBI" id="CHEBI:30616"/>
    </ligand>
</feature>
<evidence type="ECO:0000256" key="5">
    <source>
        <dbReference type="ARBA" id="ARBA00022741"/>
    </source>
</evidence>
<organism evidence="12 13">
    <name type="scientific">Aquirufa regiilacus</name>
    <dbReference type="NCBI Taxonomy" id="3024868"/>
    <lineage>
        <taxon>Bacteria</taxon>
        <taxon>Pseudomonadati</taxon>
        <taxon>Bacteroidota</taxon>
        <taxon>Cytophagia</taxon>
        <taxon>Cytophagales</taxon>
        <taxon>Flectobacillaceae</taxon>
        <taxon>Aquirufa</taxon>
    </lineage>
</organism>
<evidence type="ECO:0000256" key="4">
    <source>
        <dbReference type="ARBA" id="ARBA00022679"/>
    </source>
</evidence>
<comment type="caution">
    <text evidence="12">The sequence shown here is derived from an EMBL/GenBank/DDBJ whole genome shotgun (WGS) entry which is preliminary data.</text>
</comment>
<evidence type="ECO:0000256" key="1">
    <source>
        <dbReference type="ARBA" id="ARBA00009684"/>
    </source>
</evidence>
<evidence type="ECO:0000259" key="10">
    <source>
        <dbReference type="Pfam" id="PF00288"/>
    </source>
</evidence>
<keyword evidence="5 9" id="KW-0547">Nucleotide-binding</keyword>
<comment type="pathway">
    <text evidence="9">Isoprenoid biosynthesis; isopentenyl diphosphate biosynthesis via DXP pathway; isopentenyl diphosphate from 1-deoxy-D-xylulose 5-phosphate: step 3/6.</text>
</comment>
<feature type="active site" evidence="9">
    <location>
        <position position="132"/>
    </location>
</feature>
<dbReference type="Gene3D" id="3.30.70.890">
    <property type="entry name" value="GHMP kinase, C-terminal domain"/>
    <property type="match status" value="1"/>
</dbReference>
<dbReference type="HAMAP" id="MF_00061">
    <property type="entry name" value="IspE"/>
    <property type="match status" value="1"/>
</dbReference>
<feature type="active site" evidence="9">
    <location>
        <position position="8"/>
    </location>
</feature>
<feature type="domain" description="GHMP kinase C-terminal" evidence="11">
    <location>
        <begin position="199"/>
        <end position="251"/>
    </location>
</feature>
<comment type="similarity">
    <text evidence="1 9">Belongs to the GHMP kinase family. IspE subfamily.</text>
</comment>
<evidence type="ECO:0000256" key="9">
    <source>
        <dbReference type="HAMAP-Rule" id="MF_00061"/>
    </source>
</evidence>
<keyword evidence="13" id="KW-1185">Reference proteome</keyword>
<dbReference type="EC" id="2.7.1.148" evidence="2 9"/>
<proteinExistence type="inferred from homology"/>
<dbReference type="InterPro" id="IPR014721">
    <property type="entry name" value="Ribsml_uS5_D2-typ_fold_subgr"/>
</dbReference>
<dbReference type="InterPro" id="IPR013750">
    <property type="entry name" value="GHMP_kinase_C_dom"/>
</dbReference>
<gene>
    <name evidence="9 12" type="primary">ispE</name>
    <name evidence="12" type="ORF">PQG45_06790</name>
</gene>
<evidence type="ECO:0000313" key="13">
    <source>
        <dbReference type="Proteomes" id="UP001249959"/>
    </source>
</evidence>
<sequence length="269" mass="29875">MILFPNAKINLGLYITEKRSDGFHNLSTCFYPVPWSDILEITPHDTFEFSTSGLAISGALETNLCYRAFMLLKEAFNIAPVHIHLHKVIPMGAGLGGGSSDAAYTLMGLRDMFKLPLTNEDLIPFAQKLGSDCAFFLFNQAQIGTEKGDVLTPLDLSLTGKFLVMVYPNFGISTQEAYAGVKPKKARKNWEKQFAKPLETWKETISNDFENSLFPAYPQLAEIKNELYAMGAQYAAMSGSGSTIFGLFDQEVKLPESWKAFQTWSGLLP</sequence>
<keyword evidence="7 9" id="KW-0067">ATP-binding</keyword>
<dbReference type="InterPro" id="IPR006204">
    <property type="entry name" value="GHMP_kinase_N_dom"/>
</dbReference>
<evidence type="ECO:0000256" key="7">
    <source>
        <dbReference type="ARBA" id="ARBA00022840"/>
    </source>
</evidence>
<accession>A0ABU3TS89</accession>
<dbReference type="SUPFAM" id="SSF54211">
    <property type="entry name" value="Ribosomal protein S5 domain 2-like"/>
    <property type="match status" value="1"/>
</dbReference>
<dbReference type="InterPro" id="IPR004424">
    <property type="entry name" value="IspE"/>
</dbReference>
<evidence type="ECO:0000256" key="3">
    <source>
        <dbReference type="ARBA" id="ARBA00017473"/>
    </source>
</evidence>
<dbReference type="Pfam" id="PF08544">
    <property type="entry name" value="GHMP_kinases_C"/>
    <property type="match status" value="1"/>
</dbReference>
<dbReference type="EMBL" id="JAVNWW010000002">
    <property type="protein sequence ID" value="MDU0808735.1"/>
    <property type="molecule type" value="Genomic_DNA"/>
</dbReference>
<dbReference type="Proteomes" id="UP001249959">
    <property type="component" value="Unassembled WGS sequence"/>
</dbReference>